<evidence type="ECO:0000313" key="8">
    <source>
        <dbReference type="EMBL" id="PWA10053.1"/>
    </source>
</evidence>
<feature type="transmembrane region" description="Helical" evidence="6">
    <location>
        <begin position="87"/>
        <end position="107"/>
    </location>
</feature>
<keyword evidence="5 6" id="KW-0472">Membrane</keyword>
<dbReference type="RefSeq" id="WP_116555087.1">
    <property type="nucleotide sequence ID" value="NZ_QCZG01000024.1"/>
</dbReference>
<feature type="transmembrane region" description="Helical" evidence="6">
    <location>
        <begin position="53"/>
        <end position="81"/>
    </location>
</feature>
<feature type="transmembrane region" description="Helical" evidence="6">
    <location>
        <begin position="164"/>
        <end position="186"/>
    </location>
</feature>
<dbReference type="Pfam" id="PF02683">
    <property type="entry name" value="DsbD_TM"/>
    <property type="match status" value="1"/>
</dbReference>
<keyword evidence="3 6" id="KW-0812">Transmembrane</keyword>
<evidence type="ECO:0000259" key="7">
    <source>
        <dbReference type="Pfam" id="PF02683"/>
    </source>
</evidence>
<comment type="similarity">
    <text evidence="2">Belongs to the DsbD family.</text>
</comment>
<feature type="transmembrane region" description="Helical" evidence="6">
    <location>
        <begin position="198"/>
        <end position="218"/>
    </location>
</feature>
<proteinExistence type="inferred from homology"/>
<organism evidence="8 9">
    <name type="scientific">Pueribacillus theae</name>
    <dbReference type="NCBI Taxonomy" id="2171751"/>
    <lineage>
        <taxon>Bacteria</taxon>
        <taxon>Bacillati</taxon>
        <taxon>Bacillota</taxon>
        <taxon>Bacilli</taxon>
        <taxon>Bacillales</taxon>
        <taxon>Bacillaceae</taxon>
        <taxon>Pueribacillus</taxon>
    </lineage>
</organism>
<dbReference type="OrthoDB" id="9803065at2"/>
<protein>
    <submittedName>
        <fullName evidence="8">Cytochrome C biogenesis protein CcdA</fullName>
    </submittedName>
</protein>
<evidence type="ECO:0000256" key="1">
    <source>
        <dbReference type="ARBA" id="ARBA00004141"/>
    </source>
</evidence>
<evidence type="ECO:0000256" key="4">
    <source>
        <dbReference type="ARBA" id="ARBA00022989"/>
    </source>
</evidence>
<dbReference type="AlphaFoldDB" id="A0A2U1JZ58"/>
<feature type="transmembrane region" description="Helical" evidence="6">
    <location>
        <begin position="6"/>
        <end position="32"/>
    </location>
</feature>
<evidence type="ECO:0000313" key="9">
    <source>
        <dbReference type="Proteomes" id="UP000245998"/>
    </source>
</evidence>
<dbReference type="PANTHER" id="PTHR31272:SF4">
    <property type="entry name" value="CYTOCHROME C-TYPE BIOGENESIS PROTEIN HI_1454-RELATED"/>
    <property type="match status" value="1"/>
</dbReference>
<dbReference type="Proteomes" id="UP000245998">
    <property type="component" value="Unassembled WGS sequence"/>
</dbReference>
<dbReference type="GO" id="GO:0016020">
    <property type="term" value="C:membrane"/>
    <property type="evidence" value="ECO:0007669"/>
    <property type="project" value="UniProtKB-SubCell"/>
</dbReference>
<sequence>MADLNLFLAFGAGVLSFISPCTLPLYPAFLSYITGVSVEELREKNGMLQKRAILHTAFFLLGFSVIFVVLGLSTTFISTLFAKYSDLIRQIGAILIVFMGLVIIGAIQPKFMMQDSTYKFRNRPSGYIGSSLIGIAFAAGWTPCMGPILAAVVTLSMTNPGSGLLYMMVYTLGFAIPFFLLAFFIGKTNWIKKFSNKIVKVGGYMMIVMGVFLFFGWMTKLTSFLTNNLFGGFMGF</sequence>
<feature type="transmembrane region" description="Helical" evidence="6">
    <location>
        <begin position="127"/>
        <end position="152"/>
    </location>
</feature>
<gene>
    <name evidence="8" type="ORF">DCC39_11695</name>
</gene>
<comment type="caution">
    <text evidence="8">The sequence shown here is derived from an EMBL/GenBank/DDBJ whole genome shotgun (WGS) entry which is preliminary data.</text>
</comment>
<comment type="subcellular location">
    <subcellularLocation>
        <location evidence="1">Membrane</location>
        <topology evidence="1">Multi-pass membrane protein</topology>
    </subcellularLocation>
</comment>
<dbReference type="PANTHER" id="PTHR31272">
    <property type="entry name" value="CYTOCHROME C-TYPE BIOGENESIS PROTEIN HI_1454-RELATED"/>
    <property type="match status" value="1"/>
</dbReference>
<reference evidence="8 9" key="1">
    <citation type="submission" date="2018-04" db="EMBL/GenBank/DDBJ databases">
        <title>Camelliibacillus theae gen. nov., sp. nov., isolated from Pu'er tea.</title>
        <authorList>
            <person name="Niu L."/>
        </authorList>
    </citation>
    <scope>NUCLEOTIDE SEQUENCE [LARGE SCALE GENOMIC DNA]</scope>
    <source>
        <strain evidence="8 9">T8</strain>
    </source>
</reference>
<name>A0A2U1JZ58_9BACI</name>
<evidence type="ECO:0000256" key="3">
    <source>
        <dbReference type="ARBA" id="ARBA00022692"/>
    </source>
</evidence>
<dbReference type="InterPro" id="IPR051790">
    <property type="entry name" value="Cytochrome_c-biogenesis_DsbD"/>
</dbReference>
<dbReference type="InterPro" id="IPR003834">
    <property type="entry name" value="Cyt_c_assmbl_TM_dom"/>
</dbReference>
<evidence type="ECO:0000256" key="2">
    <source>
        <dbReference type="ARBA" id="ARBA00006143"/>
    </source>
</evidence>
<feature type="domain" description="Cytochrome C biogenesis protein transmembrane" evidence="7">
    <location>
        <begin position="5"/>
        <end position="213"/>
    </location>
</feature>
<keyword evidence="4 6" id="KW-1133">Transmembrane helix</keyword>
<dbReference type="GO" id="GO:0017004">
    <property type="term" value="P:cytochrome complex assembly"/>
    <property type="evidence" value="ECO:0007669"/>
    <property type="project" value="InterPro"/>
</dbReference>
<evidence type="ECO:0000256" key="6">
    <source>
        <dbReference type="SAM" id="Phobius"/>
    </source>
</evidence>
<dbReference type="EMBL" id="QCZG01000024">
    <property type="protein sequence ID" value="PWA10053.1"/>
    <property type="molecule type" value="Genomic_DNA"/>
</dbReference>
<accession>A0A2U1JZ58</accession>
<evidence type="ECO:0000256" key="5">
    <source>
        <dbReference type="ARBA" id="ARBA00023136"/>
    </source>
</evidence>
<keyword evidence="9" id="KW-1185">Reference proteome</keyword>